<proteinExistence type="predicted"/>
<dbReference type="EMBL" id="MNAD01001008">
    <property type="protein sequence ID" value="OJT08851.1"/>
    <property type="molecule type" value="Genomic_DNA"/>
</dbReference>
<organism evidence="1 2">
    <name type="scientific">Trametes pubescens</name>
    <name type="common">White-rot fungus</name>
    <dbReference type="NCBI Taxonomy" id="154538"/>
    <lineage>
        <taxon>Eukaryota</taxon>
        <taxon>Fungi</taxon>
        <taxon>Dikarya</taxon>
        <taxon>Basidiomycota</taxon>
        <taxon>Agaricomycotina</taxon>
        <taxon>Agaricomycetes</taxon>
        <taxon>Polyporales</taxon>
        <taxon>Polyporaceae</taxon>
        <taxon>Trametes</taxon>
    </lineage>
</organism>
<name>A0A1M2VMM5_TRAPU</name>
<dbReference type="InterPro" id="IPR054208">
    <property type="entry name" value="DUF6914"/>
</dbReference>
<sequence length="226" mass="25054">MPPSTTKLRPPKPAKVTPLPQYPEIILSLNLLRTNPVAFHWLLFIPNPGATRAVVTEGMKLHAVDNGQKGTAREWSYDFASFTLATSASVAVAMVLGKLPSGKTVQDLDALLQKIPMTVPAADTARESEFTCRVWVREAVRRMHAEGYIVCPDVDALEEEAWKYGREAARKVDDDTFELATLVYAQTSRAVQCVEFGARGGRTQRAVCLETGRTGESRCKRVRYIM</sequence>
<protein>
    <submittedName>
        <fullName evidence="1">Uncharacterized protein</fullName>
    </submittedName>
</protein>
<accession>A0A1M2VMM5</accession>
<reference evidence="1 2" key="1">
    <citation type="submission" date="2016-10" db="EMBL/GenBank/DDBJ databases">
        <title>Genome sequence of the basidiomycete white-rot fungus Trametes pubescens.</title>
        <authorList>
            <person name="Makela M.R."/>
            <person name="Granchi Z."/>
            <person name="Peng M."/>
            <person name="De Vries R.P."/>
            <person name="Grigoriev I."/>
            <person name="Riley R."/>
            <person name="Hilden K."/>
        </authorList>
    </citation>
    <scope>NUCLEOTIDE SEQUENCE [LARGE SCALE GENOMIC DNA]</scope>
    <source>
        <strain evidence="1 2">FBCC735</strain>
    </source>
</reference>
<comment type="caution">
    <text evidence="1">The sequence shown here is derived from an EMBL/GenBank/DDBJ whole genome shotgun (WGS) entry which is preliminary data.</text>
</comment>
<dbReference type="Proteomes" id="UP000184267">
    <property type="component" value="Unassembled WGS sequence"/>
</dbReference>
<dbReference type="Pfam" id="PF21858">
    <property type="entry name" value="DUF6914"/>
    <property type="match status" value="1"/>
</dbReference>
<dbReference type="AlphaFoldDB" id="A0A1M2VMM5"/>
<dbReference type="OMA" id="DYESTKF"/>
<evidence type="ECO:0000313" key="1">
    <source>
        <dbReference type="EMBL" id="OJT08851.1"/>
    </source>
</evidence>
<keyword evidence="2" id="KW-1185">Reference proteome</keyword>
<gene>
    <name evidence="1" type="ORF">TRAPUB_202</name>
</gene>
<evidence type="ECO:0000313" key="2">
    <source>
        <dbReference type="Proteomes" id="UP000184267"/>
    </source>
</evidence>
<dbReference type="OrthoDB" id="3016366at2759"/>